<keyword evidence="7" id="KW-1185">Reference proteome</keyword>
<evidence type="ECO:0000259" key="5">
    <source>
        <dbReference type="Pfam" id="PF14905"/>
    </source>
</evidence>
<comment type="subcellular location">
    <subcellularLocation>
        <location evidence="1">Cell outer membrane</location>
    </subcellularLocation>
</comment>
<evidence type="ECO:0000313" key="7">
    <source>
        <dbReference type="Proteomes" id="UP000632273"/>
    </source>
</evidence>
<dbReference type="PANTHER" id="PTHR40980:SF4">
    <property type="entry name" value="TONB-DEPENDENT RECEPTOR-LIKE BETA-BARREL DOMAIN-CONTAINING PROTEIN"/>
    <property type="match status" value="1"/>
</dbReference>
<dbReference type="SUPFAM" id="SSF49452">
    <property type="entry name" value="Starch-binding domain-like"/>
    <property type="match status" value="1"/>
</dbReference>
<dbReference type="Pfam" id="PF14905">
    <property type="entry name" value="OMP_b-brl_3"/>
    <property type="match status" value="1"/>
</dbReference>
<accession>A0ABQ1TYN7</accession>
<evidence type="ECO:0000313" key="6">
    <source>
        <dbReference type="EMBL" id="GGF07119.1"/>
    </source>
</evidence>
<dbReference type="InterPro" id="IPR041700">
    <property type="entry name" value="OMP_b-brl_3"/>
</dbReference>
<dbReference type="InterPro" id="IPR013784">
    <property type="entry name" value="Carb-bd-like_fold"/>
</dbReference>
<feature type="domain" description="Outer membrane protein beta-barrel" evidence="5">
    <location>
        <begin position="388"/>
        <end position="779"/>
    </location>
</feature>
<dbReference type="SUPFAM" id="SSF56935">
    <property type="entry name" value="Porins"/>
    <property type="match status" value="1"/>
</dbReference>
<dbReference type="Gene3D" id="2.40.170.20">
    <property type="entry name" value="TonB-dependent receptor, beta-barrel domain"/>
    <property type="match status" value="1"/>
</dbReference>
<dbReference type="PANTHER" id="PTHR40980">
    <property type="entry name" value="PLUG DOMAIN-CONTAINING PROTEIN"/>
    <property type="match status" value="1"/>
</dbReference>
<dbReference type="InterPro" id="IPR037066">
    <property type="entry name" value="Plug_dom_sf"/>
</dbReference>
<dbReference type="Gene3D" id="2.170.130.10">
    <property type="entry name" value="TonB-dependent receptor, plug domain"/>
    <property type="match status" value="1"/>
</dbReference>
<proteinExistence type="predicted"/>
<dbReference type="Pfam" id="PF07715">
    <property type="entry name" value="Plug"/>
    <property type="match status" value="1"/>
</dbReference>
<evidence type="ECO:0000256" key="1">
    <source>
        <dbReference type="ARBA" id="ARBA00004442"/>
    </source>
</evidence>
<evidence type="ECO:0000256" key="3">
    <source>
        <dbReference type="ARBA" id="ARBA00023237"/>
    </source>
</evidence>
<reference evidence="7" key="1">
    <citation type="journal article" date="2019" name="Int. J. Syst. Evol. Microbiol.">
        <title>The Global Catalogue of Microorganisms (GCM) 10K type strain sequencing project: providing services to taxonomists for standard genome sequencing and annotation.</title>
        <authorList>
            <consortium name="The Broad Institute Genomics Platform"/>
            <consortium name="The Broad Institute Genome Sequencing Center for Infectious Disease"/>
            <person name="Wu L."/>
            <person name="Ma J."/>
        </authorList>
    </citation>
    <scope>NUCLEOTIDE SEQUENCE [LARGE SCALE GENOMIC DNA]</scope>
    <source>
        <strain evidence="7">CGMCC 1.15197</strain>
    </source>
</reference>
<name>A0ABQ1TYN7_9BACT</name>
<dbReference type="Proteomes" id="UP000632273">
    <property type="component" value="Unassembled WGS sequence"/>
</dbReference>
<dbReference type="EMBL" id="BMHT01000003">
    <property type="protein sequence ID" value="GGF07119.1"/>
    <property type="molecule type" value="Genomic_DNA"/>
</dbReference>
<keyword evidence="3" id="KW-0998">Cell outer membrane</keyword>
<comment type="caution">
    <text evidence="6">The sequence shown here is derived from an EMBL/GenBank/DDBJ whole genome shotgun (WGS) entry which is preliminary data.</text>
</comment>
<dbReference type="Pfam" id="PF13620">
    <property type="entry name" value="CarboxypepD_reg"/>
    <property type="match status" value="1"/>
</dbReference>
<dbReference type="InterPro" id="IPR012910">
    <property type="entry name" value="Plug_dom"/>
</dbReference>
<organism evidence="6 7">
    <name type="scientific">Hymenobacter cavernae</name>
    <dbReference type="NCBI Taxonomy" id="2044852"/>
    <lineage>
        <taxon>Bacteria</taxon>
        <taxon>Pseudomonadati</taxon>
        <taxon>Bacteroidota</taxon>
        <taxon>Cytophagia</taxon>
        <taxon>Cytophagales</taxon>
        <taxon>Hymenobacteraceae</taxon>
        <taxon>Hymenobacter</taxon>
    </lineage>
</organism>
<evidence type="ECO:0000259" key="4">
    <source>
        <dbReference type="Pfam" id="PF07715"/>
    </source>
</evidence>
<protein>
    <submittedName>
        <fullName evidence="6">TonB-dependent receptor</fullName>
    </submittedName>
</protein>
<keyword evidence="2" id="KW-0472">Membrane</keyword>
<gene>
    <name evidence="6" type="ORF">GCM10011383_17720</name>
</gene>
<evidence type="ECO:0000256" key="2">
    <source>
        <dbReference type="ARBA" id="ARBA00023136"/>
    </source>
</evidence>
<sequence length="804" mass="88315">MLSLAAPVALAQNAGSITGTVRTAEGKPIDYATLTLHHAADSAVVKTEFSDASGAFRFERPPAGRYRLSATQVGFVRYWSEPFTLSTNGLALPSITLQASAATQLKEVQVVAQKPLFERLADRTVVNVEGSTLAAGNTALDVLSRSPGVTVDANDNLALRGRQGLLVLIDGKRQPMTGSELADYLRVLPADQLKNIELITNPPAKYDAQGGAGIIAINLKKDQRLGTNGSLNTSYGRGKYGKFTSTLSGNHRREGLNLFTSATYTRRNSFGIRNTYRYFYEPQGDNPVLDGTSDQRNYLTGQDHFLIYKLGADVNLSKNTTIGAVLAGFAVPNPHPRGAGTNTSTFYDGSGQVQNYYTARSTSEGYNPNITGNLNFKHTFANAAAGSRELTADVDYARYDTRRLQSQTILPELGNLPESTITGDQTSLLTIQALKADYTQALNAQTRLEAGAKTSRVYSDNDVLFENTVNDVTTTNLGLTNHFRYDEVISAAYLNLNRTAGKLNVQAGLRGEHTYAVGKQVVSDDNFQRNYYQLFPSAALKYTASDQHELGASLSRRINRPSYRQLNPFRSIIDPATYAKGNPNLRPETSYNVELTHTFKQKFTTALSYSITRSPITDVAYPETDTTTVSTYVNLTRQHYLALTFTAPITVGKWLNIYNNAVFYYIHFEGNLAGTSLNKGRPAFSLSSNSTLTLGKGWSGELNASYESRQQVGYFDFRPFGQLNVGLQKAVFGTKGTLKLAATDILYTSPLRATSLYNNYRQDLYLRRDSRVVTLSLAWRFGNDKLTAAGQRKSGAEDEKRRAQ</sequence>
<keyword evidence="6" id="KW-0675">Receptor</keyword>
<dbReference type="InterPro" id="IPR036942">
    <property type="entry name" value="Beta-barrel_TonB_sf"/>
</dbReference>
<dbReference type="Gene3D" id="2.60.40.1120">
    <property type="entry name" value="Carboxypeptidase-like, regulatory domain"/>
    <property type="match status" value="1"/>
</dbReference>
<feature type="domain" description="TonB-dependent receptor plug" evidence="4">
    <location>
        <begin position="124"/>
        <end position="213"/>
    </location>
</feature>